<protein>
    <submittedName>
        <fullName evidence="2">Uncharacterized protein</fullName>
    </submittedName>
</protein>
<name>A0A3S5CID9_9PLAT</name>
<gene>
    <name evidence="2" type="ORF">PXEA_LOCUS17391</name>
</gene>
<feature type="region of interest" description="Disordered" evidence="1">
    <location>
        <begin position="1"/>
        <end position="72"/>
    </location>
</feature>
<feature type="compositionally biased region" description="Polar residues" evidence="1">
    <location>
        <begin position="1"/>
        <end position="32"/>
    </location>
</feature>
<dbReference type="EMBL" id="CAAALY010064961">
    <property type="protein sequence ID" value="VEL23951.1"/>
    <property type="molecule type" value="Genomic_DNA"/>
</dbReference>
<evidence type="ECO:0000313" key="3">
    <source>
        <dbReference type="Proteomes" id="UP000784294"/>
    </source>
</evidence>
<keyword evidence="3" id="KW-1185">Reference proteome</keyword>
<evidence type="ECO:0000313" key="2">
    <source>
        <dbReference type="EMBL" id="VEL23951.1"/>
    </source>
</evidence>
<reference evidence="2" key="1">
    <citation type="submission" date="2018-11" db="EMBL/GenBank/DDBJ databases">
        <authorList>
            <consortium name="Pathogen Informatics"/>
        </authorList>
    </citation>
    <scope>NUCLEOTIDE SEQUENCE</scope>
</reference>
<accession>A0A3S5CID9</accession>
<proteinExistence type="predicted"/>
<dbReference type="AlphaFoldDB" id="A0A3S5CID9"/>
<comment type="caution">
    <text evidence="2">The sequence shown here is derived from an EMBL/GenBank/DDBJ whole genome shotgun (WGS) entry which is preliminary data.</text>
</comment>
<sequence length="160" mass="16601">MGPDNSMQPATVPYQSSNQTYHQPNKFQQQPHPSAGSGAAFPLGYDCAAGPMSGQLPRPVGHPGSGSLSRTGPVTLATQHRVMPDLPCQRVKTNFIPRLQVTRVAGQPAEEESGGTASKLLGGLFGLFSNAGSSPVEAVAGADIAGQPGRRRASLSGLRR</sequence>
<evidence type="ECO:0000256" key="1">
    <source>
        <dbReference type="SAM" id="MobiDB-lite"/>
    </source>
</evidence>
<organism evidence="2 3">
    <name type="scientific">Protopolystoma xenopodis</name>
    <dbReference type="NCBI Taxonomy" id="117903"/>
    <lineage>
        <taxon>Eukaryota</taxon>
        <taxon>Metazoa</taxon>
        <taxon>Spiralia</taxon>
        <taxon>Lophotrochozoa</taxon>
        <taxon>Platyhelminthes</taxon>
        <taxon>Monogenea</taxon>
        <taxon>Polyopisthocotylea</taxon>
        <taxon>Polystomatidea</taxon>
        <taxon>Polystomatidae</taxon>
        <taxon>Protopolystoma</taxon>
    </lineage>
</organism>
<dbReference type="Proteomes" id="UP000784294">
    <property type="component" value="Unassembled WGS sequence"/>
</dbReference>